<sequence length="228" mass="25341">MESPCALIFFMRNPVPGKVKTRLAAGIGDEAACDLYASFVQDMLSMLERTGGEIHVFFWPPEEPPQMKTPYPLHPQKGASLGERMQNAFEEIFSQGCDKALLMGSDIPDLPMDIIQEAEKLLEENACVLGPSEDGGYFLVGFTKKGFFPSIFSGPEWGTSKVLAQTLDILKQSRIPCGLTTPWKDVDDLEDLKLLFLRLSGEKTAAGETLFKLKELQRVCPHILDWPS</sequence>
<dbReference type="PANTHER" id="PTHR36529">
    <property type="entry name" value="SLL1095 PROTEIN"/>
    <property type="match status" value="1"/>
</dbReference>
<dbReference type="AlphaFoldDB" id="B8FL55"/>
<proteinExistence type="predicted"/>
<organism evidence="1 2">
    <name type="scientific">Desulfatibacillum aliphaticivorans</name>
    <dbReference type="NCBI Taxonomy" id="218208"/>
    <lineage>
        <taxon>Bacteria</taxon>
        <taxon>Pseudomonadati</taxon>
        <taxon>Thermodesulfobacteriota</taxon>
        <taxon>Desulfobacteria</taxon>
        <taxon>Desulfobacterales</taxon>
        <taxon>Desulfatibacillaceae</taxon>
        <taxon>Desulfatibacillum</taxon>
    </lineage>
</organism>
<dbReference type="eggNOG" id="COG3222">
    <property type="taxonomic scope" value="Bacteria"/>
</dbReference>
<protein>
    <recommendedName>
        <fullName evidence="3">Glycosyltransferase</fullName>
    </recommendedName>
</protein>
<evidence type="ECO:0008006" key="3">
    <source>
        <dbReference type="Google" id="ProtNLM"/>
    </source>
</evidence>
<dbReference type="Gene3D" id="3.90.550.10">
    <property type="entry name" value="Spore Coat Polysaccharide Biosynthesis Protein SpsA, Chain A"/>
    <property type="match status" value="1"/>
</dbReference>
<dbReference type="NCBIfam" id="TIGR04282">
    <property type="entry name" value="glyco_like_cofC"/>
    <property type="match status" value="1"/>
</dbReference>
<gene>
    <name evidence="1" type="ordered locus">Dalk_3000</name>
</gene>
<evidence type="ECO:0000313" key="1">
    <source>
        <dbReference type="EMBL" id="ACL04690.1"/>
    </source>
</evidence>
<dbReference type="KEGG" id="dal:Dalk_3000"/>
<dbReference type="Proteomes" id="UP000000739">
    <property type="component" value="Chromosome"/>
</dbReference>
<keyword evidence="2" id="KW-1185">Reference proteome</keyword>
<dbReference type="Pfam" id="PF09837">
    <property type="entry name" value="DUF2064"/>
    <property type="match status" value="1"/>
</dbReference>
<dbReference type="RefSeq" id="WP_015947750.1">
    <property type="nucleotide sequence ID" value="NC_011768.1"/>
</dbReference>
<name>B8FL55_DESAL</name>
<reference evidence="1 2" key="1">
    <citation type="journal article" date="2012" name="Environ. Microbiol.">
        <title>The genome sequence of Desulfatibacillum alkenivorans AK-01: a blueprint for anaerobic alkane oxidation.</title>
        <authorList>
            <person name="Callaghan A.V."/>
            <person name="Morris B.E."/>
            <person name="Pereira I.A."/>
            <person name="McInerney M.J."/>
            <person name="Austin R.N."/>
            <person name="Groves J.T."/>
            <person name="Kukor J.J."/>
            <person name="Suflita J.M."/>
            <person name="Young L.Y."/>
            <person name="Zylstra G.J."/>
            <person name="Wawrik B."/>
        </authorList>
    </citation>
    <scope>NUCLEOTIDE SEQUENCE [LARGE SCALE GENOMIC DNA]</scope>
    <source>
        <strain evidence="1 2">AK-01</strain>
    </source>
</reference>
<dbReference type="InterPro" id="IPR029044">
    <property type="entry name" value="Nucleotide-diphossugar_trans"/>
</dbReference>
<accession>B8FL55</accession>
<dbReference type="InterPro" id="IPR018641">
    <property type="entry name" value="Trfase_1_rSAM/seldom-assoc"/>
</dbReference>
<dbReference type="EMBL" id="CP001322">
    <property type="protein sequence ID" value="ACL04690.1"/>
    <property type="molecule type" value="Genomic_DNA"/>
</dbReference>
<evidence type="ECO:0000313" key="2">
    <source>
        <dbReference type="Proteomes" id="UP000000739"/>
    </source>
</evidence>
<dbReference type="PANTHER" id="PTHR36529:SF1">
    <property type="entry name" value="GLYCOSYLTRANSFERASE"/>
    <property type="match status" value="1"/>
</dbReference>
<dbReference type="HOGENOM" id="CLU_075662_2_0_7"/>
<dbReference type="SUPFAM" id="SSF53448">
    <property type="entry name" value="Nucleotide-diphospho-sugar transferases"/>
    <property type="match status" value="1"/>
</dbReference>